<evidence type="ECO:0000259" key="7">
    <source>
        <dbReference type="PROSITE" id="PS50011"/>
    </source>
</evidence>
<dbReference type="InterPro" id="IPR017441">
    <property type="entry name" value="Protein_kinase_ATP_BS"/>
</dbReference>
<dbReference type="EMBL" id="CP002040">
    <property type="protein sequence ID" value="ADH69308.1"/>
    <property type="molecule type" value="Genomic_DNA"/>
</dbReference>
<feature type="compositionally biased region" description="Low complexity" evidence="6">
    <location>
        <begin position="304"/>
        <end position="324"/>
    </location>
</feature>
<dbReference type="GO" id="GO:0005524">
    <property type="term" value="F:ATP binding"/>
    <property type="evidence" value="ECO:0007669"/>
    <property type="project" value="UniProtKB-UniRule"/>
</dbReference>
<keyword evidence="9" id="KW-1185">Reference proteome</keyword>
<keyword evidence="2 5" id="KW-0547">Nucleotide-binding</keyword>
<dbReference type="AlphaFoldDB" id="D7B6M1"/>
<dbReference type="InterPro" id="IPR000719">
    <property type="entry name" value="Prot_kinase_dom"/>
</dbReference>
<dbReference type="SUPFAM" id="SSF56112">
    <property type="entry name" value="Protein kinase-like (PK-like)"/>
    <property type="match status" value="1"/>
</dbReference>
<evidence type="ECO:0000256" key="4">
    <source>
        <dbReference type="ARBA" id="ARBA00022840"/>
    </source>
</evidence>
<dbReference type="InterPro" id="IPR011009">
    <property type="entry name" value="Kinase-like_dom_sf"/>
</dbReference>
<proteinExistence type="predicted"/>
<sequence length="632" mass="64302">MHPGSAPPPLPPGVLPLASDEPRRVGPFRVVGRIGSGGMGVVYAALDDADRRVAVKCVHRVYAGDGEFRERFAREVALVRRVRAACVPGFLGADTRAEVPWLATEYVPGPTLDARVRARGPLTGAALTAFALGVAEALTAIHGAGVVHRDLKPGNVILSPGGPRVLDFGIARTVDGTALTRTGGLVGTPGWTSPEQYAGGGATDRSDMFAWGGLTAFAATGRNPFGAGGTDTLVPRVLSEPPDLEGLPGALRALVERALDKDPARRPDAAAALRETAALLRAAPGGAGASGAVGAFGPGAPAADVPGADVPPAGAPTAGAAPAGASGGSATGPGTDPGADLPRLVARAWTGAVAPDDGRTDLWRFHAPPRRSWARRNQRPLALGAAGLALALLAGTGLTALSGGGDEGPAATGGGTSAPDTADGDGAGQGGAWEDVPAEYRDLYATGTAAVESVPGDSAQLVRTLEPAEGEGEALDQLRLTLTRGERFTNSITVTATAEYLPDFGGLSIHNDDFAWVSQITPEQDHLDFSRPGSRGVLAELDPDNPVAEFTVTIVGAVTFGVFYYLPAEALDEEQRIAPGYPGGFCHVAPNPGDEQSYPGFTDSPGLAPHDAALVDGVPVNSCAYQESDPFS</sequence>
<dbReference type="HOGENOM" id="CLU_432661_0_0_11"/>
<dbReference type="Gene3D" id="3.30.200.20">
    <property type="entry name" value="Phosphorylase Kinase, domain 1"/>
    <property type="match status" value="1"/>
</dbReference>
<protein>
    <submittedName>
        <fullName evidence="8">Serine/threonine protein kinase</fullName>
    </submittedName>
</protein>
<evidence type="ECO:0000313" key="8">
    <source>
        <dbReference type="EMBL" id="ADH69308.1"/>
    </source>
</evidence>
<dbReference type="KEGG" id="nda:Ndas_3911"/>
<dbReference type="eggNOG" id="COG0515">
    <property type="taxonomic scope" value="Bacteria"/>
</dbReference>
<evidence type="ECO:0000313" key="9">
    <source>
        <dbReference type="Proteomes" id="UP000002219"/>
    </source>
</evidence>
<name>D7B6M1_NOCDD</name>
<dbReference type="STRING" id="446468.Ndas_3911"/>
<dbReference type="Pfam" id="PF00069">
    <property type="entry name" value="Pkinase"/>
    <property type="match status" value="1"/>
</dbReference>
<keyword evidence="3 8" id="KW-0418">Kinase</keyword>
<keyword evidence="1" id="KW-0808">Transferase</keyword>
<reference evidence="8 9" key="1">
    <citation type="journal article" date="2010" name="Stand. Genomic Sci.">
        <title>Complete genome sequence of Nocardiopsis dassonvillei type strain (IMRU 509).</title>
        <authorList>
            <person name="Sun H."/>
            <person name="Lapidus A."/>
            <person name="Nolan M."/>
            <person name="Lucas S."/>
            <person name="Del Rio T.G."/>
            <person name="Tice H."/>
            <person name="Cheng J.F."/>
            <person name="Tapia R."/>
            <person name="Han C."/>
            <person name="Goodwin L."/>
            <person name="Pitluck S."/>
            <person name="Pagani I."/>
            <person name="Ivanova N."/>
            <person name="Mavromatis K."/>
            <person name="Mikhailova N."/>
            <person name="Pati A."/>
            <person name="Chen A."/>
            <person name="Palaniappan K."/>
            <person name="Land M."/>
            <person name="Hauser L."/>
            <person name="Chang Y.J."/>
            <person name="Jeffries C.D."/>
            <person name="Djao O.D."/>
            <person name="Rohde M."/>
            <person name="Sikorski J."/>
            <person name="Goker M."/>
            <person name="Woyke T."/>
            <person name="Bristow J."/>
            <person name="Eisen J.A."/>
            <person name="Markowitz V."/>
            <person name="Hugenholtz P."/>
            <person name="Kyrpides N.C."/>
            <person name="Klenk H.P."/>
        </authorList>
    </citation>
    <scope>NUCLEOTIDE SEQUENCE [LARGE SCALE GENOMIC DNA]</scope>
    <source>
        <strain evidence="9">ATCC 23218 / DSM 43111 / CIP 107115 / JCM 7437 / KCTC 9190 / NBRC 14626 / NCTC 10488 / NRRL B-5397 / IMRU 509</strain>
    </source>
</reference>
<feature type="domain" description="Protein kinase" evidence="7">
    <location>
        <begin position="28"/>
        <end position="280"/>
    </location>
</feature>
<accession>D7B6M1</accession>
<gene>
    <name evidence="8" type="ordered locus">Ndas_3911</name>
</gene>
<dbReference type="SMART" id="SM00220">
    <property type="entry name" value="S_TKc"/>
    <property type="match status" value="1"/>
</dbReference>
<feature type="region of interest" description="Disordered" evidence="6">
    <location>
        <begin position="404"/>
        <end position="433"/>
    </location>
</feature>
<dbReference type="GO" id="GO:0004674">
    <property type="term" value="F:protein serine/threonine kinase activity"/>
    <property type="evidence" value="ECO:0007669"/>
    <property type="project" value="UniProtKB-KW"/>
</dbReference>
<evidence type="ECO:0000256" key="2">
    <source>
        <dbReference type="ARBA" id="ARBA00022741"/>
    </source>
</evidence>
<organism evidence="8 9">
    <name type="scientific">Nocardiopsis dassonvillei (strain ATCC 23218 / DSM 43111 / CIP 107115 / JCM 7437 / KCTC 9190 / NBRC 14626 / NCTC 10488 / NRRL B-5397 / IMRU 509)</name>
    <name type="common">Actinomadura dassonvillei</name>
    <dbReference type="NCBI Taxonomy" id="446468"/>
    <lineage>
        <taxon>Bacteria</taxon>
        <taxon>Bacillati</taxon>
        <taxon>Actinomycetota</taxon>
        <taxon>Actinomycetes</taxon>
        <taxon>Streptosporangiales</taxon>
        <taxon>Nocardiopsidaceae</taxon>
        <taxon>Nocardiopsis</taxon>
    </lineage>
</organism>
<dbReference type="InterPro" id="IPR008271">
    <property type="entry name" value="Ser/Thr_kinase_AS"/>
</dbReference>
<evidence type="ECO:0000256" key="3">
    <source>
        <dbReference type="ARBA" id="ARBA00022777"/>
    </source>
</evidence>
<keyword evidence="4 5" id="KW-0067">ATP-binding</keyword>
<dbReference type="Proteomes" id="UP000002219">
    <property type="component" value="Chromosome 1"/>
</dbReference>
<dbReference type="PANTHER" id="PTHR43289">
    <property type="entry name" value="MITOGEN-ACTIVATED PROTEIN KINASE KINASE KINASE 20-RELATED"/>
    <property type="match status" value="1"/>
</dbReference>
<dbReference type="CDD" id="cd14014">
    <property type="entry name" value="STKc_PknB_like"/>
    <property type="match status" value="1"/>
</dbReference>
<keyword evidence="8" id="KW-0723">Serine/threonine-protein kinase</keyword>
<dbReference type="PROSITE" id="PS50011">
    <property type="entry name" value="PROTEIN_KINASE_DOM"/>
    <property type="match status" value="1"/>
</dbReference>
<dbReference type="PROSITE" id="PS00108">
    <property type="entry name" value="PROTEIN_KINASE_ST"/>
    <property type="match status" value="1"/>
</dbReference>
<dbReference type="PROSITE" id="PS00107">
    <property type="entry name" value="PROTEIN_KINASE_ATP"/>
    <property type="match status" value="1"/>
</dbReference>
<dbReference type="PANTHER" id="PTHR43289:SF34">
    <property type="entry name" value="SERINE_THREONINE-PROTEIN KINASE YBDM-RELATED"/>
    <property type="match status" value="1"/>
</dbReference>
<dbReference type="Gene3D" id="1.10.510.10">
    <property type="entry name" value="Transferase(Phosphotransferase) domain 1"/>
    <property type="match status" value="1"/>
</dbReference>
<evidence type="ECO:0000256" key="5">
    <source>
        <dbReference type="PROSITE-ProRule" id="PRU10141"/>
    </source>
</evidence>
<evidence type="ECO:0000256" key="1">
    <source>
        <dbReference type="ARBA" id="ARBA00022679"/>
    </source>
</evidence>
<feature type="binding site" evidence="5">
    <location>
        <position position="56"/>
    </location>
    <ligand>
        <name>ATP</name>
        <dbReference type="ChEBI" id="CHEBI:30616"/>
    </ligand>
</feature>
<dbReference type="OrthoDB" id="3414646at2"/>
<feature type="region of interest" description="Disordered" evidence="6">
    <location>
        <begin position="304"/>
        <end position="341"/>
    </location>
</feature>
<feature type="compositionally biased region" description="Gly residues" evidence="6">
    <location>
        <begin position="404"/>
        <end position="416"/>
    </location>
</feature>
<evidence type="ECO:0000256" key="6">
    <source>
        <dbReference type="SAM" id="MobiDB-lite"/>
    </source>
</evidence>